<dbReference type="OrthoDB" id="6057939at2"/>
<dbReference type="EMBL" id="CCSF01000001">
    <property type="protein sequence ID" value="CDZ93417.1"/>
    <property type="molecule type" value="Genomic_DNA"/>
</dbReference>
<dbReference type="AlphaFoldDB" id="A0A078LSX4"/>
<dbReference type="SUPFAM" id="SSF48371">
    <property type="entry name" value="ARM repeat"/>
    <property type="match status" value="1"/>
</dbReference>
<gene>
    <name evidence="2" type="ORF">BN1079_00709</name>
</gene>
<dbReference type="Proteomes" id="UP000053902">
    <property type="component" value="Unassembled WGS sequence"/>
</dbReference>
<dbReference type="Gene3D" id="1.25.10.10">
    <property type="entry name" value="Leucine-rich Repeat Variant"/>
    <property type="match status" value="1"/>
</dbReference>
<dbReference type="STRING" id="1499686.BN1079_00709"/>
<keyword evidence="3" id="KW-1185">Reference proteome</keyword>
<dbReference type="eggNOG" id="COG1413">
    <property type="taxonomic scope" value="Bacteria"/>
</dbReference>
<dbReference type="HOGENOM" id="CLU_065813_0_0_6"/>
<name>A0A078LSX4_9PSED</name>
<dbReference type="InterPro" id="IPR011989">
    <property type="entry name" value="ARM-like"/>
</dbReference>
<reference evidence="2 3" key="1">
    <citation type="submission" date="2014-07" db="EMBL/GenBank/DDBJ databases">
        <authorList>
            <person name="Urmite Genomes Urmite Genomes"/>
        </authorList>
    </citation>
    <scope>NUCLEOTIDE SEQUENCE [LARGE SCALE GENOMIC DNA]</scope>
    <source>
        <strain evidence="2 3">20_BN</strain>
    </source>
</reference>
<protein>
    <submittedName>
        <fullName evidence="2">HEAT repeat</fullName>
    </submittedName>
</protein>
<accession>A0A078LSX4</accession>
<proteinExistence type="predicted"/>
<evidence type="ECO:0000313" key="2">
    <source>
        <dbReference type="EMBL" id="CDZ93417.1"/>
    </source>
</evidence>
<dbReference type="Pfam" id="PF13646">
    <property type="entry name" value="HEAT_2"/>
    <property type="match status" value="1"/>
</dbReference>
<keyword evidence="1" id="KW-1133">Transmembrane helix</keyword>
<evidence type="ECO:0000313" key="3">
    <source>
        <dbReference type="Proteomes" id="UP000053902"/>
    </source>
</evidence>
<evidence type="ECO:0000256" key="1">
    <source>
        <dbReference type="SAM" id="Phobius"/>
    </source>
</evidence>
<dbReference type="InterPro" id="IPR016024">
    <property type="entry name" value="ARM-type_fold"/>
</dbReference>
<keyword evidence="1" id="KW-0812">Transmembrane</keyword>
<organism evidence="2 3">
    <name type="scientific">Pseudomonas saudiphocaensis</name>
    <dbReference type="NCBI Taxonomy" id="1499686"/>
    <lineage>
        <taxon>Bacteria</taxon>
        <taxon>Pseudomonadati</taxon>
        <taxon>Pseudomonadota</taxon>
        <taxon>Gammaproteobacteria</taxon>
        <taxon>Pseudomonadales</taxon>
        <taxon>Pseudomonadaceae</taxon>
        <taxon>Pseudomonas</taxon>
    </lineage>
</organism>
<sequence length="373" mass="41474">MPSEWNLRCPELLCEAPLQAWAALKPEDAVLQLAFYGVVGLAVLTVLVMVQVLLFGEVAKRQAKRRQIFNDSWRPYFAMCSLSDDLPEAALPRSRTQQRWLLLQWNRTQMQLRGAAHERMNRALVALGMEHQALGLLRGRVRDKLIGLTCLRHLADTRHWDAVMPLLQSRNTIVSLTAAQTLVAIDSARAMQTILAAAASRPDWALPRLASLCLQAGEQAVTGPLLALLNTTPASDHRLAALLVHSDPRHAAGWARAQLDDEAPIERLLVALRCLGELGDPRDRACLIEMLAHNNPSVRLEALLALSRQARSEDWNLFMPLLEDPNWPVRQAAANSLTVLPGMTAERLQQLLQAVDDRYGQDALRRAIAEAGR</sequence>
<keyword evidence="1" id="KW-0472">Membrane</keyword>
<feature type="transmembrane region" description="Helical" evidence="1">
    <location>
        <begin position="33"/>
        <end position="56"/>
    </location>
</feature>